<proteinExistence type="predicted"/>
<organism evidence="2">
    <name type="scientific">Rhizophora mucronata</name>
    <name type="common">Asiatic mangrove</name>
    <dbReference type="NCBI Taxonomy" id="61149"/>
    <lineage>
        <taxon>Eukaryota</taxon>
        <taxon>Viridiplantae</taxon>
        <taxon>Streptophyta</taxon>
        <taxon>Embryophyta</taxon>
        <taxon>Tracheophyta</taxon>
        <taxon>Spermatophyta</taxon>
        <taxon>Magnoliopsida</taxon>
        <taxon>eudicotyledons</taxon>
        <taxon>Gunneridae</taxon>
        <taxon>Pentapetalae</taxon>
        <taxon>rosids</taxon>
        <taxon>fabids</taxon>
        <taxon>Malpighiales</taxon>
        <taxon>Rhizophoraceae</taxon>
        <taxon>Rhizophora</taxon>
    </lineage>
</organism>
<reference evidence="2" key="1">
    <citation type="submission" date="2018-02" db="EMBL/GenBank/DDBJ databases">
        <title>Rhizophora mucronata_Transcriptome.</title>
        <authorList>
            <person name="Meera S.P."/>
            <person name="Sreeshan A."/>
            <person name="Augustine A."/>
        </authorList>
    </citation>
    <scope>NUCLEOTIDE SEQUENCE</scope>
    <source>
        <tissue evidence="2">Leaf</tissue>
    </source>
</reference>
<feature type="compositionally biased region" description="Basic and acidic residues" evidence="1">
    <location>
        <begin position="22"/>
        <end position="40"/>
    </location>
</feature>
<evidence type="ECO:0000313" key="2">
    <source>
        <dbReference type="EMBL" id="MBX67006.1"/>
    </source>
</evidence>
<sequence>MQNPFINKIQFGWQYKSVQSPRSRDTTEEGMRESMIEKSSESLIYNETNLKPPFGCRKLEKKKNKLK</sequence>
<feature type="region of interest" description="Disordered" evidence="1">
    <location>
        <begin position="18"/>
        <end position="40"/>
    </location>
</feature>
<dbReference type="AlphaFoldDB" id="A0A2P2QJ43"/>
<dbReference type="EMBL" id="GGEC01086522">
    <property type="protein sequence ID" value="MBX67006.1"/>
    <property type="molecule type" value="Transcribed_RNA"/>
</dbReference>
<evidence type="ECO:0000256" key="1">
    <source>
        <dbReference type="SAM" id="MobiDB-lite"/>
    </source>
</evidence>
<accession>A0A2P2QJ43</accession>
<protein>
    <submittedName>
        <fullName evidence="2">Uncharacterized protein</fullName>
    </submittedName>
</protein>
<name>A0A2P2QJ43_RHIMU</name>